<proteinExistence type="inferred from homology"/>
<dbReference type="OrthoDB" id="440160at2759"/>
<dbReference type="GO" id="GO:0016020">
    <property type="term" value="C:membrane"/>
    <property type="evidence" value="ECO:0007669"/>
    <property type="project" value="GOC"/>
</dbReference>
<dbReference type="EMBL" id="VSWC01000157">
    <property type="protein sequence ID" value="KAA1074848.1"/>
    <property type="molecule type" value="Genomic_DNA"/>
</dbReference>
<dbReference type="GO" id="GO:0005783">
    <property type="term" value="C:endoplasmic reticulum"/>
    <property type="evidence" value="ECO:0007669"/>
    <property type="project" value="TreeGrafter"/>
</dbReference>
<gene>
    <name evidence="5" type="primary">GPI12_3</name>
    <name evidence="5" type="ORF">PGT21_022943</name>
</gene>
<dbReference type="Pfam" id="PF02585">
    <property type="entry name" value="PIG-L"/>
    <property type="match status" value="1"/>
</dbReference>
<dbReference type="InterPro" id="IPR003737">
    <property type="entry name" value="GlcNAc_PI_deacetylase-related"/>
</dbReference>
<organism evidence="5 6">
    <name type="scientific">Puccinia graminis f. sp. tritici</name>
    <dbReference type="NCBI Taxonomy" id="56615"/>
    <lineage>
        <taxon>Eukaryota</taxon>
        <taxon>Fungi</taxon>
        <taxon>Dikarya</taxon>
        <taxon>Basidiomycota</taxon>
        <taxon>Pucciniomycotina</taxon>
        <taxon>Pucciniomycetes</taxon>
        <taxon>Pucciniales</taxon>
        <taxon>Pucciniaceae</taxon>
        <taxon>Puccinia</taxon>
    </lineage>
</organism>
<keyword evidence="4" id="KW-0812">Transmembrane</keyword>
<evidence type="ECO:0000256" key="4">
    <source>
        <dbReference type="SAM" id="Phobius"/>
    </source>
</evidence>
<feature type="transmembrane region" description="Helical" evidence="4">
    <location>
        <begin position="102"/>
        <end position="122"/>
    </location>
</feature>
<protein>
    <recommendedName>
        <fullName evidence="2">N-acetylglucosaminylphosphatidylinositol deacetylase</fullName>
        <ecNumber evidence="2">3.5.1.89</ecNumber>
    </recommendedName>
</protein>
<keyword evidence="4" id="KW-0472">Membrane</keyword>
<dbReference type="UniPathway" id="UPA00196"/>
<dbReference type="PANTHER" id="PTHR12993:SF11">
    <property type="entry name" value="N-ACETYLGLUCOSAMINYL-PHOSPHATIDYLINOSITOL DE-N-ACETYLASE"/>
    <property type="match status" value="1"/>
</dbReference>
<keyword evidence="4" id="KW-1133">Transmembrane helix</keyword>
<dbReference type="InterPro" id="IPR024078">
    <property type="entry name" value="LmbE-like_dom_sf"/>
</dbReference>
<comment type="caution">
    <text evidence="5">The sequence shown here is derived from an EMBL/GenBank/DDBJ whole genome shotgun (WGS) entry which is preliminary data.</text>
</comment>
<evidence type="ECO:0000256" key="3">
    <source>
        <dbReference type="SAM" id="MobiDB-lite"/>
    </source>
</evidence>
<dbReference type="GO" id="GO:0000225">
    <property type="term" value="F:N-acetylglucosaminylphosphatidylinositol deacetylase activity"/>
    <property type="evidence" value="ECO:0007669"/>
    <property type="project" value="UniProtKB-EC"/>
</dbReference>
<sequence length="402" mass="45841">MSASQSKNRTNQEEEDIPPISPLLEPSYQYPSRDNQIREFDYGDREDVLAEAEELDSTNSHYPPSSKRSANNNNHHHNRTTTKTIINALSLGLRKHRTKFRLLVVFLTLWPLLCWTGIFLLFSDHPALFPSSLRGSKSTLFVVAHPDDECLFFAPSILATVQRAKSHGALLVMSSGNHYGQGGLRRKELLGSCKQLGIREDRCDVLDISQIQDDPIIWWPVDRIGKLVNEHIERWMIDSIVTFDDYGVSGHINHRAVSASVTELAISLYKKSVAPNHSSTKSPKLYRVKSVFVLRKYIGLFDLPLSFIRLIPSIIFGPSQQINSALQSLTYDPKTEQTTQESERQRSAVTTTFEKGLLISGLSGYRSARNAFWSHQSQMVWDRHLYMILSQFMYFNTIERIV</sequence>
<evidence type="ECO:0000256" key="1">
    <source>
        <dbReference type="ARBA" id="ARBA00006066"/>
    </source>
</evidence>
<dbReference type="SUPFAM" id="SSF102588">
    <property type="entry name" value="LmbE-like"/>
    <property type="match status" value="1"/>
</dbReference>
<name>A0A5B0MFE4_PUCGR</name>
<dbReference type="PANTHER" id="PTHR12993">
    <property type="entry name" value="N-ACETYLGLUCOSAMINYL-PHOSPHATIDYLINOSITOL DE-N-ACETYLASE-RELATED"/>
    <property type="match status" value="1"/>
</dbReference>
<evidence type="ECO:0000313" key="5">
    <source>
        <dbReference type="EMBL" id="KAA1074848.1"/>
    </source>
</evidence>
<dbReference type="GO" id="GO:0006506">
    <property type="term" value="P:GPI anchor biosynthetic process"/>
    <property type="evidence" value="ECO:0007669"/>
    <property type="project" value="UniProtKB-UniPathway"/>
</dbReference>
<dbReference type="EC" id="3.5.1.89" evidence="2"/>
<accession>A0A5B0MFE4</accession>
<dbReference type="Gene3D" id="3.40.50.10320">
    <property type="entry name" value="LmbE-like"/>
    <property type="match status" value="1"/>
</dbReference>
<comment type="similarity">
    <text evidence="1">Belongs to the PIGL family.</text>
</comment>
<dbReference type="AlphaFoldDB" id="A0A5B0MFE4"/>
<feature type="region of interest" description="Disordered" evidence="3">
    <location>
        <begin position="1"/>
        <end position="30"/>
    </location>
</feature>
<evidence type="ECO:0000256" key="2">
    <source>
        <dbReference type="ARBA" id="ARBA00012176"/>
    </source>
</evidence>
<reference evidence="5 6" key="1">
    <citation type="submission" date="2019-05" db="EMBL/GenBank/DDBJ databases">
        <title>Emergence of the Ug99 lineage of the wheat stem rust pathogen through somatic hybridization.</title>
        <authorList>
            <person name="Li F."/>
            <person name="Upadhyaya N.M."/>
            <person name="Sperschneider J."/>
            <person name="Matny O."/>
            <person name="Nguyen-Phuc H."/>
            <person name="Mago R."/>
            <person name="Raley C."/>
            <person name="Miller M.E."/>
            <person name="Silverstein K.A.T."/>
            <person name="Henningsen E."/>
            <person name="Hirsch C.D."/>
            <person name="Visser B."/>
            <person name="Pretorius Z.A."/>
            <person name="Steffenson B.J."/>
            <person name="Schwessinger B."/>
            <person name="Dodds P.N."/>
            <person name="Figueroa M."/>
        </authorList>
    </citation>
    <scope>NUCLEOTIDE SEQUENCE [LARGE SCALE GENOMIC DNA]</scope>
    <source>
        <strain evidence="5">21-0</strain>
    </source>
</reference>
<dbReference type="Proteomes" id="UP000324748">
    <property type="component" value="Unassembled WGS sequence"/>
</dbReference>
<evidence type="ECO:0000313" key="6">
    <source>
        <dbReference type="Proteomes" id="UP000324748"/>
    </source>
</evidence>
<keyword evidence="6" id="KW-1185">Reference proteome</keyword>
<feature type="compositionally biased region" description="Polar residues" evidence="3">
    <location>
        <begin position="57"/>
        <end position="70"/>
    </location>
</feature>
<feature type="region of interest" description="Disordered" evidence="3">
    <location>
        <begin position="53"/>
        <end position="80"/>
    </location>
</feature>